<sequence length="110" mass="13023">MGGCCERTLTGEDIKMDNHKYKNRINRADPCRNTYRMSGRTSDAKTISNDMEKTKSWKTYCVDSNLFQYDPELYYGFPEEKTEYKSRKALNIKDKYSDKAKSKMFLSKRK</sequence>
<evidence type="ECO:0000313" key="1">
    <source>
        <dbReference type="EMBL" id="CAI2365850.1"/>
    </source>
</evidence>
<dbReference type="AlphaFoldDB" id="A0AAD1X7C9"/>
<name>A0AAD1X7C9_EUPCR</name>
<dbReference type="EMBL" id="CAMPGE010006932">
    <property type="protein sequence ID" value="CAI2365850.1"/>
    <property type="molecule type" value="Genomic_DNA"/>
</dbReference>
<comment type="caution">
    <text evidence="1">The sequence shown here is derived from an EMBL/GenBank/DDBJ whole genome shotgun (WGS) entry which is preliminary data.</text>
</comment>
<evidence type="ECO:0000313" key="2">
    <source>
        <dbReference type="Proteomes" id="UP001295684"/>
    </source>
</evidence>
<organism evidence="1 2">
    <name type="scientific">Euplotes crassus</name>
    <dbReference type="NCBI Taxonomy" id="5936"/>
    <lineage>
        <taxon>Eukaryota</taxon>
        <taxon>Sar</taxon>
        <taxon>Alveolata</taxon>
        <taxon>Ciliophora</taxon>
        <taxon>Intramacronucleata</taxon>
        <taxon>Spirotrichea</taxon>
        <taxon>Hypotrichia</taxon>
        <taxon>Euplotida</taxon>
        <taxon>Euplotidae</taxon>
        <taxon>Moneuplotes</taxon>
    </lineage>
</organism>
<proteinExistence type="predicted"/>
<gene>
    <name evidence="1" type="ORF">ECRASSUSDP1_LOCUS7128</name>
</gene>
<keyword evidence="2" id="KW-1185">Reference proteome</keyword>
<protein>
    <submittedName>
        <fullName evidence="1">Uncharacterized protein</fullName>
    </submittedName>
</protein>
<dbReference type="Proteomes" id="UP001295684">
    <property type="component" value="Unassembled WGS sequence"/>
</dbReference>
<reference evidence="1" key="1">
    <citation type="submission" date="2023-07" db="EMBL/GenBank/DDBJ databases">
        <authorList>
            <consortium name="AG Swart"/>
            <person name="Singh M."/>
            <person name="Singh A."/>
            <person name="Seah K."/>
            <person name="Emmerich C."/>
        </authorList>
    </citation>
    <scope>NUCLEOTIDE SEQUENCE</scope>
    <source>
        <strain evidence="1">DP1</strain>
    </source>
</reference>
<accession>A0AAD1X7C9</accession>